<evidence type="ECO:0000313" key="3">
    <source>
        <dbReference type="EMBL" id="MEJ4100579.1"/>
    </source>
</evidence>
<name>A0ABU8NZZ3_9CORY</name>
<comment type="caution">
    <text evidence="3">The sequence shown here is derived from an EMBL/GenBank/DDBJ whole genome shotgun (WGS) entry which is preliminary data.</text>
</comment>
<keyword evidence="4" id="KW-1185">Reference proteome</keyword>
<evidence type="ECO:0000256" key="2">
    <source>
        <dbReference type="SAM" id="Phobius"/>
    </source>
</evidence>
<organism evidence="3 4">
    <name type="scientific">Corynebacterium mastitidis</name>
    <dbReference type="NCBI Taxonomy" id="161890"/>
    <lineage>
        <taxon>Bacteria</taxon>
        <taxon>Bacillati</taxon>
        <taxon>Actinomycetota</taxon>
        <taxon>Actinomycetes</taxon>
        <taxon>Mycobacteriales</taxon>
        <taxon>Corynebacteriaceae</taxon>
        <taxon>Corynebacterium</taxon>
    </lineage>
</organism>
<protein>
    <submittedName>
        <fullName evidence="3">Uncharacterized protein</fullName>
    </submittedName>
</protein>
<reference evidence="3 4" key="1">
    <citation type="submission" date="2024-02" db="EMBL/GenBank/DDBJ databases">
        <title>Whole genome sequencing and characterization of Corynebacterium isolated from the ocular surface of dry eye disease sufferers.</title>
        <authorList>
            <person name="Naqvi M."/>
        </authorList>
    </citation>
    <scope>NUCLEOTIDE SEQUENCE [LARGE SCALE GENOMIC DNA]</scope>
    <source>
        <strain evidence="3 4">PCRF</strain>
    </source>
</reference>
<feature type="transmembrane region" description="Helical" evidence="2">
    <location>
        <begin position="344"/>
        <end position="365"/>
    </location>
</feature>
<feature type="compositionally biased region" description="Low complexity" evidence="1">
    <location>
        <begin position="166"/>
        <end position="182"/>
    </location>
</feature>
<dbReference type="EMBL" id="JBAHVJ010000009">
    <property type="protein sequence ID" value="MEJ4100579.1"/>
    <property type="molecule type" value="Genomic_DNA"/>
</dbReference>
<feature type="compositionally biased region" description="Basic and acidic residues" evidence="1">
    <location>
        <begin position="52"/>
        <end position="62"/>
    </location>
</feature>
<feature type="compositionally biased region" description="Low complexity" evidence="1">
    <location>
        <begin position="214"/>
        <end position="246"/>
    </location>
</feature>
<feature type="transmembrane region" description="Helical" evidence="2">
    <location>
        <begin position="377"/>
        <end position="397"/>
    </location>
</feature>
<evidence type="ECO:0000313" key="4">
    <source>
        <dbReference type="Proteomes" id="UP001359781"/>
    </source>
</evidence>
<accession>A0ABU8NZZ3</accession>
<feature type="transmembrane region" description="Helical" evidence="2">
    <location>
        <begin position="403"/>
        <end position="422"/>
    </location>
</feature>
<feature type="region of interest" description="Disordered" evidence="1">
    <location>
        <begin position="16"/>
        <end position="343"/>
    </location>
</feature>
<feature type="compositionally biased region" description="Low complexity" evidence="1">
    <location>
        <begin position="79"/>
        <end position="90"/>
    </location>
</feature>
<dbReference type="RefSeq" id="WP_337890780.1">
    <property type="nucleotide sequence ID" value="NZ_JBAHVI010000009.1"/>
</dbReference>
<feature type="compositionally biased region" description="Low complexity" evidence="1">
    <location>
        <begin position="122"/>
        <end position="158"/>
    </location>
</feature>
<gene>
    <name evidence="3" type="ORF">V5S96_09465</name>
</gene>
<dbReference type="Proteomes" id="UP001359781">
    <property type="component" value="Unassembled WGS sequence"/>
</dbReference>
<evidence type="ECO:0000256" key="1">
    <source>
        <dbReference type="SAM" id="MobiDB-lite"/>
    </source>
</evidence>
<keyword evidence="2" id="KW-1133">Transmembrane helix</keyword>
<proteinExistence type="predicted"/>
<keyword evidence="2" id="KW-0812">Transmembrane</keyword>
<feature type="compositionally biased region" description="Basic and acidic residues" evidence="1">
    <location>
        <begin position="276"/>
        <end position="293"/>
    </location>
</feature>
<feature type="compositionally biased region" description="Basic and acidic residues" evidence="1">
    <location>
        <begin position="309"/>
        <end position="323"/>
    </location>
</feature>
<keyword evidence="2" id="KW-0472">Membrane</keyword>
<sequence>MSDEEKQLTVAELLERAQANRGSAQRASGRRRRRSLEDGGISVAELTGSLSRVKDKPAESKHSSVPIDTPESERRSRPRTPSSPAATAPSVAGINATPLSGGSFKPAASSPAAWGKPQQGAATPRGGQPTRPGATPAAAPATKGTSAAPARPVKAAAPAPAPAANPAPEKKSAPAAPTASAKQQPQRPAQDKGQAAQGSANKSPWPIPDSARRPAPAAEATAKGTAAPKPKVATSPESVQESVQESASEKTAVISPVGGTPQAEKKQAAGQASKAQAKEKPAEETGRIPRVGDADSAPVASLYQNAQQRPDEAAAERGEREDSAENAAPKKRPKRPAEPEPRTGAGSAVLLAVMGVVFGALVFIGFDQLWSSGLSRILVGVLAVAVTGIMVGVVHALRTVRDGVSMALAAVVGVLMTFGPYIPHMLS</sequence>